<dbReference type="AlphaFoldDB" id="A0AAW3ZJ43"/>
<dbReference type="InterPro" id="IPR015868">
    <property type="entry name" value="Glutaminase"/>
</dbReference>
<feature type="binding site" evidence="6">
    <location>
        <position position="261"/>
    </location>
    <ligand>
        <name>substrate</name>
    </ligand>
</feature>
<feature type="binding site" evidence="6">
    <location>
        <position position="243"/>
    </location>
    <ligand>
        <name>substrate</name>
    </ligand>
</feature>
<dbReference type="FunFam" id="3.40.710.10:FF:000005">
    <property type="entry name" value="Glutaminase"/>
    <property type="match status" value="1"/>
</dbReference>
<feature type="binding site" evidence="6">
    <location>
        <position position="192"/>
    </location>
    <ligand>
        <name>substrate</name>
    </ligand>
</feature>
<proteinExistence type="inferred from homology"/>
<dbReference type="GO" id="GO:0004359">
    <property type="term" value="F:glutaminase activity"/>
    <property type="evidence" value="ECO:0007669"/>
    <property type="project" value="UniProtKB-UniRule"/>
</dbReference>
<dbReference type="HAMAP" id="MF_00313">
    <property type="entry name" value="Glutaminase"/>
    <property type="match status" value="1"/>
</dbReference>
<gene>
    <name evidence="6" type="primary">glsA</name>
    <name evidence="7" type="ORF">IFO71_08600</name>
</gene>
<evidence type="ECO:0000256" key="3">
    <source>
        <dbReference type="ARBA" id="ARBA00012918"/>
    </source>
</evidence>
<dbReference type="Pfam" id="PF04960">
    <property type="entry name" value="Glutaminase"/>
    <property type="match status" value="1"/>
</dbReference>
<dbReference type="SUPFAM" id="SSF56601">
    <property type="entry name" value="beta-lactamase/transpeptidase-like"/>
    <property type="match status" value="1"/>
</dbReference>
<keyword evidence="8" id="KW-1185">Reference proteome</keyword>
<dbReference type="EMBL" id="JACYTR010000012">
    <property type="protein sequence ID" value="MBD8525803.1"/>
    <property type="molecule type" value="Genomic_DNA"/>
</dbReference>
<dbReference type="PANTHER" id="PTHR12544">
    <property type="entry name" value="GLUTAMINASE"/>
    <property type="match status" value="1"/>
</dbReference>
<dbReference type="GO" id="GO:0006537">
    <property type="term" value="P:glutamate biosynthetic process"/>
    <property type="evidence" value="ECO:0007669"/>
    <property type="project" value="TreeGrafter"/>
</dbReference>
<evidence type="ECO:0000313" key="8">
    <source>
        <dbReference type="Proteomes" id="UP000613768"/>
    </source>
</evidence>
<keyword evidence="4 6" id="KW-0378">Hydrolase</keyword>
<evidence type="ECO:0000256" key="6">
    <source>
        <dbReference type="HAMAP-Rule" id="MF_00313"/>
    </source>
</evidence>
<feature type="binding site" evidence="6">
    <location>
        <position position="161"/>
    </location>
    <ligand>
        <name>substrate</name>
    </ligand>
</feature>
<evidence type="ECO:0000313" key="7">
    <source>
        <dbReference type="EMBL" id="MBD8525803.1"/>
    </source>
</evidence>
<dbReference type="NCBIfam" id="NF002132">
    <property type="entry name" value="PRK00971.1-1"/>
    <property type="match status" value="1"/>
</dbReference>
<evidence type="ECO:0000256" key="5">
    <source>
        <dbReference type="ARBA" id="ARBA00049534"/>
    </source>
</evidence>
<dbReference type="RefSeq" id="WP_192029200.1">
    <property type="nucleotide sequence ID" value="NZ_JACYTR010000012.1"/>
</dbReference>
<keyword evidence="6" id="KW-0007">Acetylation</keyword>
<comment type="catalytic activity">
    <reaction evidence="5 6">
        <text>L-glutamine + H2O = L-glutamate + NH4(+)</text>
        <dbReference type="Rhea" id="RHEA:15889"/>
        <dbReference type="ChEBI" id="CHEBI:15377"/>
        <dbReference type="ChEBI" id="CHEBI:28938"/>
        <dbReference type="ChEBI" id="CHEBI:29985"/>
        <dbReference type="ChEBI" id="CHEBI:58359"/>
        <dbReference type="EC" id="3.5.1.2"/>
    </reaction>
</comment>
<organism evidence="7 8">
    <name type="scientific">Pseudomarimonas arenosa</name>
    <dbReference type="NCBI Taxonomy" id="2774145"/>
    <lineage>
        <taxon>Bacteria</taxon>
        <taxon>Pseudomonadati</taxon>
        <taxon>Pseudomonadota</taxon>
        <taxon>Gammaproteobacteria</taxon>
        <taxon>Lysobacterales</taxon>
        <taxon>Lysobacteraceae</taxon>
        <taxon>Pseudomarimonas</taxon>
    </lineage>
</organism>
<comment type="similarity">
    <text evidence="1 6">Belongs to the glutaminase family.</text>
</comment>
<dbReference type="PANTHER" id="PTHR12544:SF29">
    <property type="entry name" value="GLUTAMINASE"/>
    <property type="match status" value="1"/>
</dbReference>
<dbReference type="InterPro" id="IPR012338">
    <property type="entry name" value="Beta-lactam/transpept-like"/>
</dbReference>
<feature type="binding site" evidence="6">
    <location>
        <position position="168"/>
    </location>
    <ligand>
        <name>substrate</name>
    </ligand>
</feature>
<dbReference type="GO" id="GO:0006543">
    <property type="term" value="P:L-glutamine catabolic process"/>
    <property type="evidence" value="ECO:0007669"/>
    <property type="project" value="TreeGrafter"/>
</dbReference>
<comment type="subunit">
    <text evidence="2 6">Homotetramer.</text>
</comment>
<dbReference type="EC" id="3.5.1.2" evidence="3 6"/>
<name>A0AAW3ZJ43_9GAMM</name>
<evidence type="ECO:0000256" key="4">
    <source>
        <dbReference type="ARBA" id="ARBA00022801"/>
    </source>
</evidence>
<dbReference type="Gene3D" id="3.40.710.10">
    <property type="entry name" value="DD-peptidase/beta-lactamase superfamily"/>
    <property type="match status" value="1"/>
</dbReference>
<feature type="binding site" evidence="6">
    <location>
        <position position="67"/>
    </location>
    <ligand>
        <name>substrate</name>
    </ligand>
</feature>
<evidence type="ECO:0000256" key="1">
    <source>
        <dbReference type="ARBA" id="ARBA00011076"/>
    </source>
</evidence>
<protein>
    <recommendedName>
        <fullName evidence="3 6">Glutaminase</fullName>
        <ecNumber evidence="3 6">3.5.1.2</ecNumber>
    </recommendedName>
</protein>
<dbReference type="NCBIfam" id="TIGR03814">
    <property type="entry name" value="Gln_ase"/>
    <property type="match status" value="1"/>
</dbReference>
<comment type="caution">
    <text evidence="7">The sequence shown here is derived from an EMBL/GenBank/DDBJ whole genome shotgun (WGS) entry which is preliminary data.</text>
</comment>
<reference evidence="7 8" key="1">
    <citation type="submission" date="2020-09" db="EMBL/GenBank/DDBJ databases">
        <title>Pseudoxanthomonas sp. CAU 1598 isolated from sand of Yaerae Beach.</title>
        <authorList>
            <person name="Kim W."/>
        </authorList>
    </citation>
    <scope>NUCLEOTIDE SEQUENCE [LARGE SCALE GENOMIC DNA]</scope>
    <source>
        <strain evidence="7 8">CAU 1598</strain>
    </source>
</reference>
<dbReference type="NCBIfam" id="NF002133">
    <property type="entry name" value="PRK00971.1-2"/>
    <property type="match status" value="1"/>
</dbReference>
<evidence type="ECO:0000256" key="2">
    <source>
        <dbReference type="ARBA" id="ARBA00011881"/>
    </source>
</evidence>
<accession>A0AAW3ZJ43</accession>
<feature type="binding site" evidence="6">
    <location>
        <position position="117"/>
    </location>
    <ligand>
        <name>substrate</name>
    </ligand>
</feature>
<sequence>MRAHADFDQLLQTIVDDLAPERGAGELADYIEPLRRVDPLSFGMALCTVEGELYCAGDATQRFSIQSVSKVLSLTLAMQHGRHDLWRRVGREPSGNRFNSLVQLEHERGIPRNPFINAGALVVTDVILEMLSDAKATLLDLVRGVAGAADIEFDREVARAEHETGHTNRAMAWFMKSFGNLQGDPEAVLDAYFHHCALSMSCVELARAGVYLANGGCTPEGMCMLSPAQTKQVNSLMLTCGAYDAVGEFAFRVGLPAKSGVGGGILAILPGRFSVAVWSPGLDRAGNSVLGTMALEQLSSRTGWSIF</sequence>
<dbReference type="Proteomes" id="UP000613768">
    <property type="component" value="Unassembled WGS sequence"/>
</dbReference>